<name>A0AAD9EDF7_9PEZI</name>
<dbReference type="AlphaFoldDB" id="A0AAD9EDF7"/>
<protein>
    <submittedName>
        <fullName evidence="1">Uncharacterized protein</fullName>
    </submittedName>
</protein>
<keyword evidence="2" id="KW-1185">Reference proteome</keyword>
<gene>
    <name evidence="1" type="ORF">CCHR01_10230</name>
</gene>
<evidence type="ECO:0000313" key="2">
    <source>
        <dbReference type="Proteomes" id="UP001243330"/>
    </source>
</evidence>
<dbReference type="EMBL" id="JAQOWY010000212">
    <property type="protein sequence ID" value="KAK1847124.1"/>
    <property type="molecule type" value="Genomic_DNA"/>
</dbReference>
<organism evidence="1 2">
    <name type="scientific">Colletotrichum chrysophilum</name>
    <dbReference type="NCBI Taxonomy" id="1836956"/>
    <lineage>
        <taxon>Eukaryota</taxon>
        <taxon>Fungi</taxon>
        <taxon>Dikarya</taxon>
        <taxon>Ascomycota</taxon>
        <taxon>Pezizomycotina</taxon>
        <taxon>Sordariomycetes</taxon>
        <taxon>Hypocreomycetidae</taxon>
        <taxon>Glomerellales</taxon>
        <taxon>Glomerellaceae</taxon>
        <taxon>Colletotrichum</taxon>
        <taxon>Colletotrichum gloeosporioides species complex</taxon>
    </lineage>
</organism>
<reference evidence="1" key="1">
    <citation type="submission" date="2023-01" db="EMBL/GenBank/DDBJ databases">
        <title>Colletotrichum chrysophilum M932 genome sequence.</title>
        <authorList>
            <person name="Baroncelli R."/>
        </authorList>
    </citation>
    <scope>NUCLEOTIDE SEQUENCE</scope>
    <source>
        <strain evidence="1">M932</strain>
    </source>
</reference>
<dbReference type="Proteomes" id="UP001243330">
    <property type="component" value="Unassembled WGS sequence"/>
</dbReference>
<comment type="caution">
    <text evidence="1">The sequence shown here is derived from an EMBL/GenBank/DDBJ whole genome shotgun (WGS) entry which is preliminary data.</text>
</comment>
<proteinExistence type="predicted"/>
<sequence length="81" mass="8969">MRNSVTEELEEVPGWAAVLEPWKGRECLLAVRMPPCPTRRPIGASWDKATSTTWPAWAEAGYRNTSVSGLAMSDRQIQLPG</sequence>
<evidence type="ECO:0000313" key="1">
    <source>
        <dbReference type="EMBL" id="KAK1847124.1"/>
    </source>
</evidence>
<accession>A0AAD9EDF7</accession>